<dbReference type="NCBIfam" id="TIGR00167">
    <property type="entry name" value="cbbA"/>
    <property type="match status" value="1"/>
</dbReference>
<evidence type="ECO:0000256" key="3">
    <source>
        <dbReference type="PIRSR" id="PIRSR001359-3"/>
    </source>
</evidence>
<dbReference type="Gene3D" id="3.20.20.70">
    <property type="entry name" value="Aldolase class I"/>
    <property type="match status" value="1"/>
</dbReference>
<feature type="active site" description="Proton donor" evidence="1">
    <location>
        <position position="79"/>
    </location>
</feature>
<name>A0A1I5Y8B7_9BACT</name>
<dbReference type="Proteomes" id="UP000199031">
    <property type="component" value="Unassembled WGS sequence"/>
</dbReference>
<evidence type="ECO:0000256" key="2">
    <source>
        <dbReference type="PIRSR" id="PIRSR001359-2"/>
    </source>
</evidence>
<feature type="binding site" evidence="3">
    <location>
        <position position="80"/>
    </location>
    <ligand>
        <name>Zn(2+)</name>
        <dbReference type="ChEBI" id="CHEBI:29105"/>
        <label>1</label>
        <note>catalytic</note>
    </ligand>
</feature>
<dbReference type="EMBL" id="FOXQ01000011">
    <property type="protein sequence ID" value="SFQ40482.1"/>
    <property type="molecule type" value="Genomic_DNA"/>
</dbReference>
<dbReference type="RefSeq" id="WP_090660873.1">
    <property type="nucleotide sequence ID" value="NZ_FOXQ01000011.1"/>
</dbReference>
<dbReference type="InterPro" id="IPR000771">
    <property type="entry name" value="FBA_II"/>
</dbReference>
<feature type="binding site" evidence="2">
    <location>
        <begin position="201"/>
        <end position="203"/>
    </location>
    <ligand>
        <name>dihydroxyacetone phosphate</name>
        <dbReference type="ChEBI" id="CHEBI:57642"/>
    </ligand>
</feature>
<sequence>MTMKEKLAACTKEGKALLAVNFYNFETLKGLLLAAKQTNSCLILQLSESSLQYLGIQPAVAMARVMLKEFGVEGWVHLDHGSSIKIVTKCLDAGFDSVMIDASEKPFDENVRITKEAVKIAEHYNANVEAELGYIAKLNQSHTFEPTGADDAKRFVEATGINALAVAIGNAHGFYKEIPKLRIDRLKEIRAAVNCALVLHGSSGIPGEQLQEAIRNGISKINLATETKNTFMKKLQSLLAESDEIDLRKVFPKAIDAVKDLIVRKLDVVNV</sequence>
<dbReference type="SUPFAM" id="SSF51569">
    <property type="entry name" value="Aldolase"/>
    <property type="match status" value="1"/>
</dbReference>
<keyword evidence="3" id="KW-0862">Zinc</keyword>
<feature type="binding site" evidence="3">
    <location>
        <position position="200"/>
    </location>
    <ligand>
        <name>Zn(2+)</name>
        <dbReference type="ChEBI" id="CHEBI:29105"/>
        <label>1</label>
        <note>catalytic</note>
    </ligand>
</feature>
<feature type="binding site" evidence="3">
    <location>
        <position position="172"/>
    </location>
    <ligand>
        <name>Zn(2+)</name>
        <dbReference type="ChEBI" id="CHEBI:29105"/>
        <label>1</label>
        <note>catalytic</note>
    </ligand>
</feature>
<dbReference type="PIRSF" id="PIRSF001359">
    <property type="entry name" value="F_bP_aldolase_II"/>
    <property type="match status" value="1"/>
</dbReference>
<dbReference type="STRING" id="1465490.SAMN05444277_11125"/>
<dbReference type="CDD" id="cd00947">
    <property type="entry name" value="TBP_aldolase_IIB"/>
    <property type="match status" value="1"/>
</dbReference>
<gene>
    <name evidence="4" type="ORF">SAMN05444277_11125</name>
</gene>
<protein>
    <submittedName>
        <fullName evidence="4">Fructose-bisphosphate aldolase, class II/tagatose 1,6-diphosphate aldolase GatY/KbaY</fullName>
    </submittedName>
</protein>
<feature type="binding site" evidence="2">
    <location>
        <position position="173"/>
    </location>
    <ligand>
        <name>dihydroxyacetone phosphate</name>
        <dbReference type="ChEBI" id="CHEBI:57642"/>
    </ligand>
</feature>
<dbReference type="PANTHER" id="PTHR30304">
    <property type="entry name" value="D-TAGATOSE-1,6-BISPHOSPHATE ALDOLASE"/>
    <property type="match status" value="1"/>
</dbReference>
<evidence type="ECO:0000313" key="4">
    <source>
        <dbReference type="EMBL" id="SFQ40482.1"/>
    </source>
</evidence>
<evidence type="ECO:0000256" key="1">
    <source>
        <dbReference type="PIRSR" id="PIRSR001359-1"/>
    </source>
</evidence>
<dbReference type="PANTHER" id="PTHR30304:SF0">
    <property type="entry name" value="D-TAGATOSE-1,6-BISPHOSPHATE ALDOLASE SUBUNIT GATY-RELATED"/>
    <property type="match status" value="1"/>
</dbReference>
<dbReference type="Pfam" id="PF01116">
    <property type="entry name" value="F_bP_aldolase"/>
    <property type="match status" value="1"/>
</dbReference>
<dbReference type="OrthoDB" id="9803995at2"/>
<keyword evidence="3" id="KW-0479">Metal-binding</keyword>
<proteinExistence type="predicted"/>
<dbReference type="InterPro" id="IPR013785">
    <property type="entry name" value="Aldolase_TIM"/>
</dbReference>
<comment type="cofactor">
    <cofactor evidence="3">
        <name>Zn(2+)</name>
        <dbReference type="ChEBI" id="CHEBI:29105"/>
    </cofactor>
    <text evidence="3">Binds 2 Zn(2+) ions per subunit. One is catalytic and the other provides a structural contribution.</text>
</comment>
<organism evidence="4 5">
    <name type="scientific">Parafilimonas terrae</name>
    <dbReference type="NCBI Taxonomy" id="1465490"/>
    <lineage>
        <taxon>Bacteria</taxon>
        <taxon>Pseudomonadati</taxon>
        <taxon>Bacteroidota</taxon>
        <taxon>Chitinophagia</taxon>
        <taxon>Chitinophagales</taxon>
        <taxon>Chitinophagaceae</taxon>
        <taxon>Parafilimonas</taxon>
    </lineage>
</organism>
<evidence type="ECO:0000313" key="5">
    <source>
        <dbReference type="Proteomes" id="UP000199031"/>
    </source>
</evidence>
<keyword evidence="5" id="KW-1185">Reference proteome</keyword>
<feature type="binding site" evidence="3">
    <location>
        <position position="101"/>
    </location>
    <ligand>
        <name>Zn(2+)</name>
        <dbReference type="ChEBI" id="CHEBI:29105"/>
        <label>2</label>
    </ligand>
</feature>
<dbReference type="AlphaFoldDB" id="A0A1I5Y8B7"/>
<dbReference type="InterPro" id="IPR050246">
    <property type="entry name" value="Class_II_FBP_aldolase"/>
</dbReference>
<feature type="binding site" evidence="2">
    <location>
        <begin position="222"/>
        <end position="225"/>
    </location>
    <ligand>
        <name>dihydroxyacetone phosphate</name>
        <dbReference type="ChEBI" id="CHEBI:57642"/>
    </ligand>
</feature>
<dbReference type="GO" id="GO:0005975">
    <property type="term" value="P:carbohydrate metabolic process"/>
    <property type="evidence" value="ECO:0007669"/>
    <property type="project" value="InterPro"/>
</dbReference>
<reference evidence="4 5" key="1">
    <citation type="submission" date="2016-10" db="EMBL/GenBank/DDBJ databases">
        <authorList>
            <person name="de Groot N.N."/>
        </authorList>
    </citation>
    <scope>NUCLEOTIDE SEQUENCE [LARGE SCALE GENOMIC DNA]</scope>
    <source>
        <strain evidence="4 5">DSM 28286</strain>
    </source>
</reference>
<dbReference type="GO" id="GO:0016832">
    <property type="term" value="F:aldehyde-lyase activity"/>
    <property type="evidence" value="ECO:0007669"/>
    <property type="project" value="InterPro"/>
</dbReference>
<accession>A0A1I5Y8B7</accession>
<feature type="binding site" evidence="3">
    <location>
        <position position="131"/>
    </location>
    <ligand>
        <name>Zn(2+)</name>
        <dbReference type="ChEBI" id="CHEBI:29105"/>
        <label>2</label>
    </ligand>
</feature>
<dbReference type="GO" id="GO:0008270">
    <property type="term" value="F:zinc ion binding"/>
    <property type="evidence" value="ECO:0007669"/>
    <property type="project" value="InterPro"/>
</dbReference>